<feature type="transmembrane region" description="Helical" evidence="1">
    <location>
        <begin position="1205"/>
        <end position="1227"/>
    </location>
</feature>
<comment type="caution">
    <text evidence="2">The sequence shown here is derived from an EMBL/GenBank/DDBJ whole genome shotgun (WGS) entry which is preliminary data.</text>
</comment>
<feature type="transmembrane region" description="Helical" evidence="1">
    <location>
        <begin position="480"/>
        <end position="498"/>
    </location>
</feature>
<feature type="transmembrane region" description="Helical" evidence="1">
    <location>
        <begin position="872"/>
        <end position="891"/>
    </location>
</feature>
<feature type="transmembrane region" description="Helical" evidence="1">
    <location>
        <begin position="1129"/>
        <end position="1148"/>
    </location>
</feature>
<feature type="transmembrane region" description="Helical" evidence="1">
    <location>
        <begin position="1033"/>
        <end position="1050"/>
    </location>
</feature>
<feature type="transmembrane region" description="Helical" evidence="1">
    <location>
        <begin position="137"/>
        <end position="158"/>
    </location>
</feature>
<evidence type="ECO:0000313" key="3">
    <source>
        <dbReference type="Proteomes" id="UP000319143"/>
    </source>
</evidence>
<feature type="transmembrane region" description="Helical" evidence="1">
    <location>
        <begin position="1421"/>
        <end position="1440"/>
    </location>
</feature>
<feature type="transmembrane region" description="Helical" evidence="1">
    <location>
        <begin position="546"/>
        <end position="571"/>
    </location>
</feature>
<feature type="transmembrane region" description="Helical" evidence="1">
    <location>
        <begin position="1173"/>
        <end position="1193"/>
    </location>
</feature>
<feature type="transmembrane region" description="Helical" evidence="1">
    <location>
        <begin position="395"/>
        <end position="416"/>
    </location>
</feature>
<sequence>MDITAVWIGLLYGVFSAMLCYVVAMMTSGLFARSFYRLYARELIAICSVMLSAPGLRWLANTNPHLASIALTLAQFAVAGILGYGVFRFNRDYMKGVFIGRSTAAYFTFGTLANAAVVTLTFLHLSVTRAPNWQDQVSGFVGVWHYGPLLMLLAAMVFHTDYSLKRAVGDLRKFSRFTFVGYAISFLGLAFSVVPYLVNSHTFTPLAGQQSPLLQNFFCSQTLVIAIAVYAWLVWRYESIPPLFVLLLSIMGLYHVLVTQWVVRSCGVASWAIASLPLYGGLATMSQFFGQWDDRKQKSIERSGVESVAMRFAIPFRFVEVALLVAVFSITLWVRMSGLDSDGAIWLAATFAIYACFFFGMAIVRKQPHWIYISWILAGSAVLAGPLPYTEPMSVAMLASLALAGAGMACAGHIRGLKCAWRTPLTDGGFLSAILVCIIVLVRHVSGHPAYHFAPVGTLDAVALTVSALAFAATAYQYRSWLPVFGVLVALAIAVPPWSAAVGLFATVVAAFLSNRLSSENVLALENRVRFVGKYRMPMEDVLPGLYASPLSMGAIPLSLIGLLISLMHVMQDNYDFSILLGAAISAIVLGILTRTYRLPWLYIVSILAGYFAVHASAHGYLLRGLPNDDAVSVHLCIDAAISLAGWIAATGYATWCGFLFRRVHEDQEAAVIRRRDYYSGILLDLTCIIAIATFVITVLFWIAGDGKPGLLAISAALTALLFAGAGRVYRTRLGSYLALASFTVSVMNVLVLFEYSLPQIALAVAGMGLVASAYSCVAWRISVGDSELDSGSPDQWKPAIRLLERDATGLWLRPLAMYALLTCVAAVLVALQSDFSRGERFVLSDMTPITLAMCSVAFLMSTRAFRRPITYITSIALGYASVHALGVLAVQAGRIHVTPAPMHLAIAAAASLVGCLLAALLVVAINRRNRHALDTDRLIDNREYYAGILLHFSSGVIGALLLGLAALVATCDWSQTQELHLMLWVSVLLTAAFSLSGLIYRSRLQTYLAIAAACLGLYTVVAVWVPEAYRETYQTFALSVTGLLLVAIAKRIEGRAIRTTDLASPRPRRLECWQQSVLPLVPQHESLWSWPLAHVSVLLSFFTLLFVGQDWIGHPEQRHRTWLQVLPIFFVAASLWVASLTEAFRFVSRGLLVERHRDDADSRFGQGIVERGLLYVSSLIVAAAGVHMTVHLLQLQTFAWPAVFHWHLLVTMLIATTAWAAASLYTKRCVEGMPTSKDPQRLKANQMIYGGSVYSTSTFAAGLVLFGVCWFGIPPHEVSLPLFGVITLLVVLFALASATYRSEFLCRVSLLTLGLGMLHAALAAMRWMPEMGWLDPVLITLLSVVLMLASQRYRKHNSGLWTRPLCDVSIFYAVVGLVLIGVRPLLGGSPDHTAILAMMTCMLAVCTFALAALAYRTPLLTYLSVGIFTLSTIPMLRIADQPLTQWSVALSAAALVLGFIALAVEQMERRSSAVLRESRVGVLSQLYQRPLIRCSAVLAPLAIVHCLAIAVQHGWDVAQTPLIASCALGATTLMLNARSLIALHRDTFARLLVYLGAFAIAGFTLALASLLGGSAAVGLTAAMTALGMISSGLWLLERSRSASDTTTERTGYRLSFGQPLSHVGPGLSFVAIGIALGSVLVSLMAGPGARGLVETFTSLDWALLRPTAVTILIAAAVSLLAVRAQSKILWLYSAVALAIVGLCLLGKTQFHGSVALAVIGALMLLNAIVVVARVVHRQHASVASLLRVAQDDSTRLTCARPLFEIPALFTAVLLLVQLTYLAWLLLGNQALAFSWPWLWAGLFSGGLFFHVMYLRPRSEYVHLLVISSVTGIIGTVMSYHSLLTVDVALSVLGIAWGTVAFVIDRPLGRRLAIGFRLSWSSQHRCRAERHLVGWSAGLIAGSLAFAVSNAVGLLSGEANMTTTLLLATFATAIGAFRWRTASAATLSAVLLLLSLASAAFRYGDVDALYQYASLIVAVITVVYFGASQIMSRMATTDRDDRFYGDVAQSLSKMASLFSAVAMFAAIGAIAKPYAAAPIAISLGVVNLLWAWKAWVSHREAYAYASLIGGLFTVAYTCNTLLHLRLVQDSLAAFMVICGCFVLYAVNILASRSSRGGLRTFIQPTYYIALTLPLLLLVSIPLHQRAVAAFVLLAAGSFYLVIAHQSHMRWTMYAAAACVNVAIYLWVPVARQWTGLYQLYVIPAAITVLIFAELHRRDLKPSVLSSIRLAASGAILAVSTSEVFLTQDPGLLQFVFVLGFSLLGIAAGIALRVKPFVSVGLAFLVINVVSQLGLQFHQEGGIIRAVILIGVGLVVLIAMIFFNIHRERILARYRGFMLDEHWQ</sequence>
<feature type="transmembrane region" description="Helical" evidence="1">
    <location>
        <begin position="1664"/>
        <end position="1683"/>
    </location>
</feature>
<feature type="transmembrane region" description="Helical" evidence="1">
    <location>
        <begin position="2036"/>
        <end position="2055"/>
    </location>
</feature>
<feature type="transmembrane region" description="Helical" evidence="1">
    <location>
        <begin position="310"/>
        <end position="332"/>
    </location>
</feature>
<feature type="transmembrane region" description="Helical" evidence="1">
    <location>
        <begin position="43"/>
        <end position="60"/>
    </location>
</feature>
<feature type="transmembrane region" description="Helical" evidence="1">
    <location>
        <begin position="1793"/>
        <end position="1814"/>
    </location>
</feature>
<feature type="transmembrane region" description="Helical" evidence="1">
    <location>
        <begin position="682"/>
        <end position="704"/>
    </location>
</feature>
<name>A0A5C6DWT1_9BACT</name>
<proteinExistence type="predicted"/>
<feature type="transmembrane region" description="Helical" evidence="1">
    <location>
        <begin position="2121"/>
        <end position="2140"/>
    </location>
</feature>
<feature type="transmembrane region" description="Helical" evidence="1">
    <location>
        <begin position="213"/>
        <end position="235"/>
    </location>
</feature>
<feature type="transmembrane region" description="Helical" evidence="1">
    <location>
        <begin position="1248"/>
        <end position="1274"/>
    </location>
</feature>
<feature type="transmembrane region" description="Helical" evidence="1">
    <location>
        <begin position="1362"/>
        <end position="1383"/>
    </location>
</feature>
<feature type="transmembrane region" description="Helical" evidence="1">
    <location>
        <begin position="1766"/>
        <end position="1787"/>
    </location>
</feature>
<evidence type="ECO:0000256" key="1">
    <source>
        <dbReference type="SAM" id="Phobius"/>
    </source>
</evidence>
<feature type="transmembrane region" description="Helical" evidence="1">
    <location>
        <begin position="344"/>
        <end position="363"/>
    </location>
</feature>
<feature type="transmembrane region" description="Helical" evidence="1">
    <location>
        <begin position="1446"/>
        <end position="1465"/>
    </location>
</feature>
<reference evidence="2 3" key="1">
    <citation type="submission" date="2019-02" db="EMBL/GenBank/DDBJ databases">
        <title>Deep-cultivation of Planctomycetes and their phenomic and genomic characterization uncovers novel biology.</title>
        <authorList>
            <person name="Wiegand S."/>
            <person name="Jogler M."/>
            <person name="Boedeker C."/>
            <person name="Pinto D."/>
            <person name="Vollmers J."/>
            <person name="Rivas-Marin E."/>
            <person name="Kohn T."/>
            <person name="Peeters S.H."/>
            <person name="Heuer A."/>
            <person name="Rast P."/>
            <person name="Oberbeckmann S."/>
            <person name="Bunk B."/>
            <person name="Jeske O."/>
            <person name="Meyerdierks A."/>
            <person name="Storesund J.E."/>
            <person name="Kallscheuer N."/>
            <person name="Luecker S."/>
            <person name="Lage O.M."/>
            <person name="Pohl T."/>
            <person name="Merkel B.J."/>
            <person name="Hornburger P."/>
            <person name="Mueller R.-W."/>
            <person name="Bruemmer F."/>
            <person name="Labrenz M."/>
            <person name="Spormann A.M."/>
            <person name="Op Den Camp H."/>
            <person name="Overmann J."/>
            <person name="Amann R."/>
            <person name="Jetten M.S.M."/>
            <person name="Mascher T."/>
            <person name="Medema M.H."/>
            <person name="Devos D.P."/>
            <person name="Kaster A.-K."/>
            <person name="Ovreas L."/>
            <person name="Rohde M."/>
            <person name="Galperin M.Y."/>
            <person name="Jogler C."/>
        </authorList>
    </citation>
    <scope>NUCLEOTIDE SEQUENCE [LARGE SCALE GENOMIC DNA]</scope>
    <source>
        <strain evidence="2 3">Poly41</strain>
    </source>
</reference>
<feature type="transmembrane region" description="Helical" evidence="1">
    <location>
        <begin position="2170"/>
        <end position="2189"/>
    </location>
</feature>
<evidence type="ECO:0000313" key="2">
    <source>
        <dbReference type="EMBL" id="TWU39269.1"/>
    </source>
</evidence>
<feature type="transmembrane region" description="Helical" evidence="1">
    <location>
        <begin position="2011"/>
        <end position="2030"/>
    </location>
</feature>
<feature type="transmembrane region" description="Helical" evidence="1">
    <location>
        <begin position="2146"/>
        <end position="2163"/>
    </location>
</feature>
<feature type="transmembrane region" description="Helical" evidence="1">
    <location>
        <begin position="945"/>
        <end position="970"/>
    </location>
</feature>
<feature type="transmembrane region" description="Helical" evidence="1">
    <location>
        <begin position="842"/>
        <end position="860"/>
    </location>
</feature>
<feature type="transmembrane region" description="Helical" evidence="1">
    <location>
        <begin position="982"/>
        <end position="1001"/>
    </location>
</feature>
<feature type="transmembrane region" description="Helical" evidence="1">
    <location>
        <begin position="2090"/>
        <end position="2109"/>
    </location>
</feature>
<gene>
    <name evidence="2" type="ORF">Poly41_20920</name>
</gene>
<dbReference type="OrthoDB" id="218693at2"/>
<feature type="transmembrane region" description="Helical" evidence="1">
    <location>
        <begin position="737"/>
        <end position="754"/>
    </location>
</feature>
<accession>A0A5C6DWT1</accession>
<feature type="transmembrane region" description="Helical" evidence="1">
    <location>
        <begin position="642"/>
        <end position="661"/>
    </location>
</feature>
<feature type="transmembrane region" description="Helical" evidence="1">
    <location>
        <begin position="577"/>
        <end position="594"/>
    </location>
</feature>
<feature type="transmembrane region" description="Helical" evidence="1">
    <location>
        <begin position="760"/>
        <end position="780"/>
    </location>
</feature>
<feature type="transmembrane region" description="Helical" evidence="1">
    <location>
        <begin position="1846"/>
        <end position="1864"/>
    </location>
</feature>
<feature type="transmembrane region" description="Helical" evidence="1">
    <location>
        <begin position="2062"/>
        <end position="2084"/>
    </location>
</feature>
<feature type="transmembrane region" description="Helical" evidence="1">
    <location>
        <begin position="1305"/>
        <end position="1326"/>
    </location>
</feature>
<feature type="transmembrane region" description="Helical" evidence="1">
    <location>
        <begin position="428"/>
        <end position="446"/>
    </location>
</feature>
<dbReference type="EMBL" id="SJPV01000003">
    <property type="protein sequence ID" value="TWU39269.1"/>
    <property type="molecule type" value="Genomic_DNA"/>
</dbReference>
<feature type="transmembrane region" description="Helical" evidence="1">
    <location>
        <begin position="269"/>
        <end position="289"/>
    </location>
</feature>
<feature type="transmembrane region" description="Helical" evidence="1">
    <location>
        <begin position="1969"/>
        <end position="1990"/>
    </location>
</feature>
<feature type="transmembrane region" description="Helical" evidence="1">
    <location>
        <begin position="104"/>
        <end position="125"/>
    </location>
</feature>
<feature type="transmembrane region" description="Helical" evidence="1">
    <location>
        <begin position="1892"/>
        <end position="1913"/>
    </location>
</feature>
<feature type="transmembrane region" description="Helical" evidence="1">
    <location>
        <begin position="2276"/>
        <end position="2296"/>
    </location>
</feature>
<feature type="transmembrane region" description="Helical" evidence="1">
    <location>
        <begin position="1690"/>
        <end position="1709"/>
    </location>
</feature>
<keyword evidence="3" id="KW-1185">Reference proteome</keyword>
<feature type="transmembrane region" description="Helical" evidence="1">
    <location>
        <begin position="1088"/>
        <end position="1109"/>
    </location>
</feature>
<feature type="transmembrane region" description="Helical" evidence="1">
    <location>
        <begin position="179"/>
        <end position="198"/>
    </location>
</feature>
<feature type="transmembrane region" description="Helical" evidence="1">
    <location>
        <begin position="2251"/>
        <end position="2271"/>
    </location>
</feature>
<feature type="transmembrane region" description="Helical" evidence="1">
    <location>
        <begin position="370"/>
        <end position="389"/>
    </location>
</feature>
<keyword evidence="1" id="KW-1133">Transmembrane helix</keyword>
<feature type="transmembrane region" description="Helical" evidence="1">
    <location>
        <begin position="6"/>
        <end position="31"/>
    </location>
</feature>
<feature type="transmembrane region" description="Helical" evidence="1">
    <location>
        <begin position="1332"/>
        <end position="1350"/>
    </location>
</feature>
<feature type="transmembrane region" description="Helical" evidence="1">
    <location>
        <begin position="2195"/>
        <end position="2214"/>
    </location>
</feature>
<feature type="transmembrane region" description="Helical" evidence="1">
    <location>
        <begin position="710"/>
        <end position="730"/>
    </location>
</feature>
<feature type="transmembrane region" description="Helical" evidence="1">
    <location>
        <begin position="903"/>
        <end position="924"/>
    </location>
</feature>
<feature type="transmembrane region" description="Helical" evidence="1">
    <location>
        <begin position="1821"/>
        <end position="1840"/>
    </location>
</feature>
<feature type="transmembrane region" description="Helical" evidence="1">
    <location>
        <begin position="1715"/>
        <end position="1736"/>
    </location>
</feature>
<protein>
    <submittedName>
        <fullName evidence="2">Uncharacterized protein</fullName>
    </submittedName>
</protein>
<feature type="transmembrane region" description="Helical" evidence="1">
    <location>
        <begin position="1624"/>
        <end position="1644"/>
    </location>
</feature>
<feature type="transmembrane region" description="Helical" evidence="1">
    <location>
        <begin position="2302"/>
        <end position="2324"/>
    </location>
</feature>
<feature type="transmembrane region" description="Helical" evidence="1">
    <location>
        <begin position="811"/>
        <end position="830"/>
    </location>
</feature>
<feature type="transmembrane region" description="Helical" evidence="1">
    <location>
        <begin position="1518"/>
        <end position="1537"/>
    </location>
</feature>
<feature type="transmembrane region" description="Helical" evidence="1">
    <location>
        <begin position="1919"/>
        <end position="1937"/>
    </location>
</feature>
<keyword evidence="1" id="KW-0812">Transmembrane</keyword>
<dbReference type="RefSeq" id="WP_146525996.1">
    <property type="nucleotide sequence ID" value="NZ_SJPV01000003.1"/>
</dbReference>
<keyword evidence="1" id="KW-0472">Membrane</keyword>
<feature type="transmembrane region" description="Helical" evidence="1">
    <location>
        <begin position="242"/>
        <end position="263"/>
    </location>
</feature>
<feature type="transmembrane region" description="Helical" evidence="1">
    <location>
        <begin position="2226"/>
        <end position="2245"/>
    </location>
</feature>
<feature type="transmembrane region" description="Helical" evidence="1">
    <location>
        <begin position="1008"/>
        <end position="1027"/>
    </location>
</feature>
<feature type="transmembrane region" description="Helical" evidence="1">
    <location>
        <begin position="1395"/>
        <end position="1414"/>
    </location>
</feature>
<feature type="transmembrane region" description="Helical" evidence="1">
    <location>
        <begin position="1577"/>
        <end position="1597"/>
    </location>
</feature>
<feature type="transmembrane region" description="Helical" evidence="1">
    <location>
        <begin position="1492"/>
        <end position="1512"/>
    </location>
</feature>
<feature type="transmembrane region" description="Helical" evidence="1">
    <location>
        <begin position="1549"/>
        <end position="1571"/>
    </location>
</feature>
<feature type="transmembrane region" description="Helical" evidence="1">
    <location>
        <begin position="601"/>
        <end position="622"/>
    </location>
</feature>
<feature type="transmembrane region" description="Helical" evidence="1">
    <location>
        <begin position="1280"/>
        <end position="1298"/>
    </location>
</feature>
<organism evidence="2 3">
    <name type="scientific">Novipirellula artificiosorum</name>
    <dbReference type="NCBI Taxonomy" id="2528016"/>
    <lineage>
        <taxon>Bacteria</taxon>
        <taxon>Pseudomonadati</taxon>
        <taxon>Planctomycetota</taxon>
        <taxon>Planctomycetia</taxon>
        <taxon>Pirellulales</taxon>
        <taxon>Pirellulaceae</taxon>
        <taxon>Novipirellula</taxon>
    </lineage>
</organism>
<feature type="transmembrane region" description="Helical" evidence="1">
    <location>
        <begin position="1944"/>
        <end position="1963"/>
    </location>
</feature>
<feature type="transmembrane region" description="Helical" evidence="1">
    <location>
        <begin position="66"/>
        <end position="84"/>
    </location>
</feature>
<dbReference type="Proteomes" id="UP000319143">
    <property type="component" value="Unassembled WGS sequence"/>
</dbReference>